<gene>
    <name evidence="2" type="ORF">ACFPIE_05760</name>
</gene>
<protein>
    <submittedName>
        <fullName evidence="2">Uncharacterized protein</fullName>
    </submittedName>
</protein>
<keyword evidence="3" id="KW-1185">Reference proteome</keyword>
<keyword evidence="1" id="KW-0732">Signal</keyword>
<comment type="caution">
    <text evidence="2">The sequence shown here is derived from an EMBL/GenBank/DDBJ whole genome shotgun (WGS) entry which is preliminary data.</text>
</comment>
<proteinExistence type="predicted"/>
<accession>A0ABW0FPV3</accession>
<evidence type="ECO:0000313" key="3">
    <source>
        <dbReference type="Proteomes" id="UP001596152"/>
    </source>
</evidence>
<evidence type="ECO:0000256" key="1">
    <source>
        <dbReference type="SAM" id="SignalP"/>
    </source>
</evidence>
<dbReference type="RefSeq" id="WP_374039475.1">
    <property type="nucleotide sequence ID" value="NZ_CP169083.1"/>
</dbReference>
<feature type="chain" id="PRO_5046242273" evidence="1">
    <location>
        <begin position="35"/>
        <end position="494"/>
    </location>
</feature>
<sequence length="494" mass="53785">MPRAERQPAPLRRLVAGAASLAVLAAGDSGAALAAPASQTSSAVVGCTVTADDGHVFVDPTVASCKELYIPDHLCGTDAGQTTPICQKMNTLVSVDLKAPDMILAAHRGVFGMRLPISSSPPTSWDITLGGPPENSWPGVVWAQRAGLRFIEYDMLMMGVLSPEPVMTHYTDLRAFTDYAGPQDTPATGLDDCDGYLMCVTSPAPYILRDRDDTVDPNDDATLDTLQDFLAKLSSQYRRDPAGWNVVVILDLKYGRSLRQFRRTATGGARYSTIGFGGYFTPEEQEAESIDILVETLRLLNGEAADMAGHVVIKVPQESIPDIQKLFRAFAAAGLDARTVLWSPTPDPRPSTPQATVLSWLESWILLLQDKRRIGYWDTAIASNRSWMAKPFEGRYGHADDLMDYLYLLSARRSAIWTPDPSGPGGRHGNFAMTWYNADNDINDIRGDGVSDLYFSGSSHALVTSDRPDLFIQIRRFINANHAAAASAAQDVGR</sequence>
<dbReference type="Proteomes" id="UP001596152">
    <property type="component" value="Unassembled WGS sequence"/>
</dbReference>
<feature type="signal peptide" evidence="1">
    <location>
        <begin position="1"/>
        <end position="34"/>
    </location>
</feature>
<evidence type="ECO:0000313" key="2">
    <source>
        <dbReference type="EMBL" id="MFC5343414.1"/>
    </source>
</evidence>
<dbReference type="EMBL" id="JBHSLF010000013">
    <property type="protein sequence ID" value="MFC5343414.1"/>
    <property type="molecule type" value="Genomic_DNA"/>
</dbReference>
<organism evidence="2 3">
    <name type="scientific">Brevundimonas staleyi</name>
    <dbReference type="NCBI Taxonomy" id="74326"/>
    <lineage>
        <taxon>Bacteria</taxon>
        <taxon>Pseudomonadati</taxon>
        <taxon>Pseudomonadota</taxon>
        <taxon>Alphaproteobacteria</taxon>
        <taxon>Caulobacterales</taxon>
        <taxon>Caulobacteraceae</taxon>
        <taxon>Brevundimonas</taxon>
    </lineage>
</organism>
<name>A0ABW0FPV3_9CAUL</name>
<reference evidence="3" key="1">
    <citation type="journal article" date="2019" name="Int. J. Syst. Evol. Microbiol.">
        <title>The Global Catalogue of Microorganisms (GCM) 10K type strain sequencing project: providing services to taxonomists for standard genome sequencing and annotation.</title>
        <authorList>
            <consortium name="The Broad Institute Genomics Platform"/>
            <consortium name="The Broad Institute Genome Sequencing Center for Infectious Disease"/>
            <person name="Wu L."/>
            <person name="Ma J."/>
        </authorList>
    </citation>
    <scope>NUCLEOTIDE SEQUENCE [LARGE SCALE GENOMIC DNA]</scope>
    <source>
        <strain evidence="3">JCM 12125</strain>
    </source>
</reference>